<dbReference type="InterPro" id="IPR000131">
    <property type="entry name" value="ATP_synth_F1_gsu"/>
</dbReference>
<evidence type="ECO:0000256" key="4">
    <source>
        <dbReference type="ARBA" id="ARBA00022448"/>
    </source>
</evidence>
<comment type="similarity">
    <text evidence="3">Belongs to the ATPase gamma chain family.</text>
</comment>
<dbReference type="GO" id="GO:0045259">
    <property type="term" value="C:proton-transporting ATP synthase complex"/>
    <property type="evidence" value="ECO:0007669"/>
    <property type="project" value="UniProtKB-KW"/>
</dbReference>
<evidence type="ECO:0000313" key="11">
    <source>
        <dbReference type="EMBL" id="MBK9297495.1"/>
    </source>
</evidence>
<reference evidence="11 12" key="1">
    <citation type="submission" date="2020-10" db="EMBL/GenBank/DDBJ databases">
        <title>Connecting structure to function with the recovery of over 1000 high-quality activated sludge metagenome-assembled genomes encoding full-length rRNA genes using long-read sequencing.</title>
        <authorList>
            <person name="Singleton C.M."/>
            <person name="Petriglieri F."/>
            <person name="Kristensen J.M."/>
            <person name="Kirkegaard R.H."/>
            <person name="Michaelsen T.Y."/>
            <person name="Andersen M.H."/>
            <person name="Karst S.M."/>
            <person name="Dueholm M.S."/>
            <person name="Nielsen P.H."/>
            <person name="Albertsen M."/>
        </authorList>
    </citation>
    <scope>NUCLEOTIDE SEQUENCE [LARGE SCALE GENOMIC DNA]</scope>
    <source>
        <strain evidence="11">Lyne_18-Q3-R50-59_MAXAC.006</strain>
    </source>
</reference>
<evidence type="ECO:0000256" key="6">
    <source>
        <dbReference type="ARBA" id="ARBA00023065"/>
    </source>
</evidence>
<dbReference type="GO" id="GO:0046933">
    <property type="term" value="F:proton-transporting ATP synthase activity, rotational mechanism"/>
    <property type="evidence" value="ECO:0007669"/>
    <property type="project" value="InterPro"/>
</dbReference>
<evidence type="ECO:0000256" key="10">
    <source>
        <dbReference type="SAM" id="Coils"/>
    </source>
</evidence>
<keyword evidence="6" id="KW-0406">Ion transport</keyword>
<evidence type="ECO:0000256" key="2">
    <source>
        <dbReference type="ARBA" id="ARBA00004170"/>
    </source>
</evidence>
<dbReference type="PANTHER" id="PTHR11693">
    <property type="entry name" value="ATP SYNTHASE GAMMA CHAIN"/>
    <property type="match status" value="1"/>
</dbReference>
<evidence type="ECO:0000256" key="5">
    <source>
        <dbReference type="ARBA" id="ARBA00022781"/>
    </source>
</evidence>
<name>A0A936TGA1_9ACTN</name>
<evidence type="ECO:0000256" key="9">
    <source>
        <dbReference type="ARBA" id="ARBA00023310"/>
    </source>
</evidence>
<comment type="function">
    <text evidence="1">Produces ATP from ADP in the presence of a proton gradient across the membrane. The gamma chain is believed to be important in regulating ATPase activity and the flow of protons through the CF(0) complex.</text>
</comment>
<evidence type="ECO:0000256" key="3">
    <source>
        <dbReference type="ARBA" id="ARBA00007681"/>
    </source>
</evidence>
<dbReference type="PRINTS" id="PR00126">
    <property type="entry name" value="ATPASEGAMMA"/>
</dbReference>
<evidence type="ECO:0000313" key="12">
    <source>
        <dbReference type="Proteomes" id="UP000727993"/>
    </source>
</evidence>
<feature type="coiled-coil region" evidence="10">
    <location>
        <begin position="251"/>
        <end position="278"/>
    </location>
</feature>
<proteinExistence type="inferred from homology"/>
<keyword evidence="9" id="KW-0066">ATP synthesis</keyword>
<dbReference type="InterPro" id="IPR035968">
    <property type="entry name" value="ATP_synth_F1_ATPase_gsu"/>
</dbReference>
<dbReference type="Gene3D" id="1.10.287.80">
    <property type="entry name" value="ATP synthase, gamma subunit, helix hairpin domain"/>
    <property type="match status" value="1"/>
</dbReference>
<organism evidence="11 12">
    <name type="scientific">Candidatus Neomicrothrix subdominans</name>
    <dbReference type="NCBI Taxonomy" id="2954438"/>
    <lineage>
        <taxon>Bacteria</taxon>
        <taxon>Bacillati</taxon>
        <taxon>Actinomycetota</taxon>
        <taxon>Acidimicrobiia</taxon>
        <taxon>Acidimicrobiales</taxon>
        <taxon>Microthrixaceae</taxon>
        <taxon>Candidatus Neomicrothrix</taxon>
    </lineage>
</organism>
<dbReference type="PANTHER" id="PTHR11693:SF22">
    <property type="entry name" value="ATP SYNTHASE SUBUNIT GAMMA, MITOCHONDRIAL"/>
    <property type="match status" value="1"/>
</dbReference>
<sequence>MSVTMAQIDRRVDSAQELESVTHTMKGMAAVSVRHFERAADAMGIYESTLDRGLQVVARHLDADDVAWERHSRFPPRRSAVIVFGSNQGLCGPVNRQVARHAAEVVAACPTSVFEVVAVGFRLSSELELTGVPPDVVLELPNSVDGISPRAAELLVRIDRWRRADPNPAVHLVFPSFRGRHAGFEPADRPLLPFDTARLRELVGQPWPGRSLPTYTVGRTELLATLVRQSVFAGLTRTFAQAMASVAASRLVAMDNAQRDVEERLAELHRERHRLRQAAVTEELLDVISGFEAMRE</sequence>
<keyword evidence="4" id="KW-0813">Transport</keyword>
<protein>
    <submittedName>
        <fullName evidence="11">F0F1 ATP synthase subunit gamma</fullName>
    </submittedName>
</protein>
<dbReference type="SUPFAM" id="SSF52943">
    <property type="entry name" value="ATP synthase (F1-ATPase), gamma subunit"/>
    <property type="match status" value="1"/>
</dbReference>
<dbReference type="Gene3D" id="3.40.1380.10">
    <property type="match status" value="1"/>
</dbReference>
<accession>A0A936TGA1</accession>
<evidence type="ECO:0000256" key="1">
    <source>
        <dbReference type="ARBA" id="ARBA00003456"/>
    </source>
</evidence>
<gene>
    <name evidence="11" type="ORF">IPN02_11820</name>
</gene>
<dbReference type="Proteomes" id="UP000727993">
    <property type="component" value="Unassembled WGS sequence"/>
</dbReference>
<keyword evidence="5" id="KW-0375">Hydrogen ion transport</keyword>
<evidence type="ECO:0000256" key="7">
    <source>
        <dbReference type="ARBA" id="ARBA00023136"/>
    </source>
</evidence>
<keyword evidence="7" id="KW-0472">Membrane</keyword>
<dbReference type="EMBL" id="JADJZA010000007">
    <property type="protein sequence ID" value="MBK9297495.1"/>
    <property type="molecule type" value="Genomic_DNA"/>
</dbReference>
<dbReference type="AlphaFoldDB" id="A0A936TGA1"/>
<keyword evidence="10" id="KW-0175">Coiled coil</keyword>
<evidence type="ECO:0000256" key="8">
    <source>
        <dbReference type="ARBA" id="ARBA00023196"/>
    </source>
</evidence>
<dbReference type="CDD" id="cd12151">
    <property type="entry name" value="F1-ATPase_gamma"/>
    <property type="match status" value="1"/>
</dbReference>
<comment type="caution">
    <text evidence="11">The sequence shown here is derived from an EMBL/GenBank/DDBJ whole genome shotgun (WGS) entry which is preliminary data.</text>
</comment>
<dbReference type="Pfam" id="PF00231">
    <property type="entry name" value="ATP-synt"/>
    <property type="match status" value="1"/>
</dbReference>
<keyword evidence="8" id="KW-0139">CF(1)</keyword>
<comment type="subcellular location">
    <subcellularLocation>
        <location evidence="2">Membrane</location>
        <topology evidence="2">Peripheral membrane protein</topology>
    </subcellularLocation>
</comment>